<gene>
    <name evidence="1" type="ORF">C6I21_13675</name>
</gene>
<dbReference type="Proteomes" id="UP000243650">
    <property type="component" value="Unassembled WGS sequence"/>
</dbReference>
<dbReference type="EMBL" id="PVNS01000014">
    <property type="protein sequence ID" value="PRO64546.1"/>
    <property type="molecule type" value="Genomic_DNA"/>
</dbReference>
<comment type="caution">
    <text evidence="1">The sequence shown here is derived from an EMBL/GenBank/DDBJ whole genome shotgun (WGS) entry which is preliminary data.</text>
</comment>
<evidence type="ECO:0000313" key="2">
    <source>
        <dbReference type="Proteomes" id="UP000243650"/>
    </source>
</evidence>
<accession>A0A2P6ME55</accession>
<sequence length="103" mass="11703">MDFQKNDWGALKAPVQVETLTKSYSLRICHRQSGFRSDISMTEAYRRSREITNPHQWLWKTALEGLERMNSGTAYVFSGSVPLSGIQHAEAKPIHEAMAYEAS</sequence>
<evidence type="ECO:0000313" key="1">
    <source>
        <dbReference type="EMBL" id="PRO64546.1"/>
    </source>
</evidence>
<protein>
    <submittedName>
        <fullName evidence="1">Uncharacterized protein</fullName>
    </submittedName>
</protein>
<keyword evidence="2" id="KW-1185">Reference proteome</keyword>
<organism evidence="1 2">
    <name type="scientific">Alkalicoccus urumqiensis</name>
    <name type="common">Bacillus urumqiensis</name>
    <dbReference type="NCBI Taxonomy" id="1548213"/>
    <lineage>
        <taxon>Bacteria</taxon>
        <taxon>Bacillati</taxon>
        <taxon>Bacillota</taxon>
        <taxon>Bacilli</taxon>
        <taxon>Bacillales</taxon>
        <taxon>Bacillaceae</taxon>
        <taxon>Alkalicoccus</taxon>
    </lineage>
</organism>
<dbReference type="RefSeq" id="WP_105960037.1">
    <property type="nucleotide sequence ID" value="NZ_PVNS01000014.1"/>
</dbReference>
<name>A0A2P6ME55_ALKUR</name>
<reference evidence="1 2" key="1">
    <citation type="submission" date="2018-03" db="EMBL/GenBank/DDBJ databases">
        <title>Bacillus urumqiensis sp. nov., a moderately haloalkaliphilic bacterium isolated from a salt lake.</title>
        <authorList>
            <person name="Zhao B."/>
            <person name="Liao Z."/>
        </authorList>
    </citation>
    <scope>NUCLEOTIDE SEQUENCE [LARGE SCALE GENOMIC DNA]</scope>
    <source>
        <strain evidence="1 2">BZ-SZ-XJ18</strain>
    </source>
</reference>
<dbReference type="AlphaFoldDB" id="A0A2P6ME55"/>
<proteinExistence type="predicted"/>